<reference evidence="1 2" key="1">
    <citation type="submission" date="2007-10" db="EMBL/GenBank/DDBJ databases">
        <title>Complete sequence of Desulfococcus oleovorans Hxd3.</title>
        <authorList>
            <consortium name="US DOE Joint Genome Institute"/>
            <person name="Copeland A."/>
            <person name="Lucas S."/>
            <person name="Lapidus A."/>
            <person name="Barry K."/>
            <person name="Glavina del Rio T."/>
            <person name="Dalin E."/>
            <person name="Tice H."/>
            <person name="Pitluck S."/>
            <person name="Kiss H."/>
            <person name="Brettin T."/>
            <person name="Bruce D."/>
            <person name="Detter J.C."/>
            <person name="Han C."/>
            <person name="Schmutz J."/>
            <person name="Larimer F."/>
            <person name="Land M."/>
            <person name="Hauser L."/>
            <person name="Kyrpides N."/>
            <person name="Kim E."/>
            <person name="Wawrik B."/>
            <person name="Richardson P."/>
        </authorList>
    </citation>
    <scope>NUCLEOTIDE SEQUENCE [LARGE SCALE GENOMIC DNA]</scope>
    <source>
        <strain evidence="2">DSM 6200 / JCM 39069 / Hxd3</strain>
    </source>
</reference>
<evidence type="ECO:0008006" key="3">
    <source>
        <dbReference type="Google" id="ProtNLM"/>
    </source>
</evidence>
<dbReference type="InterPro" id="IPR021409">
    <property type="entry name" value="DUF3047"/>
</dbReference>
<dbReference type="eggNOG" id="ENOG502ZQ5C">
    <property type="taxonomic scope" value="Bacteria"/>
</dbReference>
<dbReference type="KEGG" id="dol:Dole_1611"/>
<dbReference type="STRING" id="96561.Dole_1611"/>
<dbReference type="RefSeq" id="WP_012175031.1">
    <property type="nucleotide sequence ID" value="NC_009943.1"/>
</dbReference>
<accession>A9A015</accession>
<dbReference type="OrthoDB" id="9775969at2"/>
<dbReference type="Proteomes" id="UP000008561">
    <property type="component" value="Chromosome"/>
</dbReference>
<dbReference type="EMBL" id="CP000859">
    <property type="protein sequence ID" value="ABW67415.1"/>
    <property type="molecule type" value="Genomic_DNA"/>
</dbReference>
<evidence type="ECO:0000313" key="1">
    <source>
        <dbReference type="EMBL" id="ABW67415.1"/>
    </source>
</evidence>
<dbReference type="Pfam" id="PF11249">
    <property type="entry name" value="DUF3047"/>
    <property type="match status" value="1"/>
</dbReference>
<gene>
    <name evidence="1" type="ordered locus">Dole_1611</name>
</gene>
<proteinExistence type="predicted"/>
<dbReference type="AlphaFoldDB" id="A9A015"/>
<organism evidence="1 2">
    <name type="scientific">Desulfosudis oleivorans (strain DSM 6200 / JCM 39069 / Hxd3)</name>
    <name type="common">Desulfococcus oleovorans</name>
    <dbReference type="NCBI Taxonomy" id="96561"/>
    <lineage>
        <taxon>Bacteria</taxon>
        <taxon>Pseudomonadati</taxon>
        <taxon>Thermodesulfobacteriota</taxon>
        <taxon>Desulfobacteria</taxon>
        <taxon>Desulfobacterales</taxon>
        <taxon>Desulfosudaceae</taxon>
        <taxon>Desulfosudis</taxon>
    </lineage>
</organism>
<dbReference type="HOGENOM" id="CLU_077139_0_0_7"/>
<protein>
    <recommendedName>
        <fullName evidence="3">DUF3047 domain-containing protein</fullName>
    </recommendedName>
</protein>
<keyword evidence="2" id="KW-1185">Reference proteome</keyword>
<name>A9A015_DESOH</name>
<evidence type="ECO:0000313" key="2">
    <source>
        <dbReference type="Proteomes" id="UP000008561"/>
    </source>
</evidence>
<sequence length="248" mass="28323">MRIVTQKSAGSLMLLYLIFGVAWVCNAEEPVADLRVWMTETFDSLDQWEPLAFPKIKRHTVYSIAQENGDNVLKAETDNAASGLVYTKTFNVYECPVVRWRWKIRNVYEKGDAREKKGDDYPIRVYVIFKYDPARADFLTKATYRIAKAIYGEYPPHSSLNYIWANRHQETLMLPNPYTDRAMMVILRTGDAGAGTWVTESVDVLADYRKAFLQDPPAEASLAVMSDSDDTGEKATAFIDHIEVLCQR</sequence>